<organism evidence="1 2">
    <name type="scientific">Arthrobacter woluwensis</name>
    <dbReference type="NCBI Taxonomy" id="156980"/>
    <lineage>
        <taxon>Bacteria</taxon>
        <taxon>Bacillati</taxon>
        <taxon>Actinomycetota</taxon>
        <taxon>Actinomycetes</taxon>
        <taxon>Micrococcales</taxon>
        <taxon>Micrococcaceae</taxon>
        <taxon>Arthrobacter</taxon>
    </lineage>
</organism>
<reference evidence="1 2" key="1">
    <citation type="submission" date="2016-10" db="EMBL/GenBank/DDBJ databases">
        <authorList>
            <person name="de Groot N.N."/>
        </authorList>
    </citation>
    <scope>NUCLEOTIDE SEQUENCE [LARGE SCALE GENOMIC DNA]</scope>
    <source>
        <strain evidence="1 2">DSM 10495</strain>
    </source>
</reference>
<dbReference type="AlphaFoldDB" id="A0A1H4KT80"/>
<evidence type="ECO:0000313" key="1">
    <source>
        <dbReference type="EMBL" id="SEB61613.1"/>
    </source>
</evidence>
<dbReference type="STRING" id="156980.SAMN04489745_0785"/>
<protein>
    <submittedName>
        <fullName evidence="1">Uncharacterized protein</fullName>
    </submittedName>
</protein>
<gene>
    <name evidence="1" type="ORF">SAMN04489745_0785</name>
</gene>
<accession>A0A1H4KT80</accession>
<dbReference type="EMBL" id="FNSN01000003">
    <property type="protein sequence ID" value="SEB61613.1"/>
    <property type="molecule type" value="Genomic_DNA"/>
</dbReference>
<evidence type="ECO:0000313" key="2">
    <source>
        <dbReference type="Proteomes" id="UP000182652"/>
    </source>
</evidence>
<name>A0A1H4KT80_9MICC</name>
<proteinExistence type="predicted"/>
<dbReference type="OrthoDB" id="4991223at2"/>
<dbReference type="Proteomes" id="UP000182652">
    <property type="component" value="Unassembled WGS sequence"/>
</dbReference>
<sequence>MGKNILILALVAAAAYRIGVEKAKKRDGDYEDLRHQVERLLTGNTTKKVRRKLAKVSRQGA</sequence>
<dbReference type="RefSeq" id="WP_066216242.1">
    <property type="nucleotide sequence ID" value="NZ_CP049819.1"/>
</dbReference>
<keyword evidence="2" id="KW-1185">Reference proteome</keyword>